<keyword evidence="3" id="KW-1185">Reference proteome</keyword>
<evidence type="ECO:0000313" key="3">
    <source>
        <dbReference type="Proteomes" id="UP000078551"/>
    </source>
</evidence>
<dbReference type="EMBL" id="CP013573">
    <property type="protein sequence ID" value="ANL89112.1"/>
    <property type="molecule type" value="Genomic_DNA"/>
</dbReference>
<keyword evidence="1" id="KW-0732">Signal</keyword>
<sequence>MGHIVTALKRSVSLLVPAIPASAAGGGQASAEKTFKSPKLKGPAVIKQSPKCLEAMNGTGCLYLAGFVQPPQSL</sequence>
<keyword evidence="2" id="KW-0614">Plasmid</keyword>
<evidence type="ECO:0000313" key="2">
    <source>
        <dbReference type="EMBL" id="ANL89112.1"/>
    </source>
</evidence>
<protein>
    <submittedName>
        <fullName evidence="2">Uncharacterized protein</fullName>
    </submittedName>
</protein>
<accession>A0ABN4R145</accession>
<name>A0ABN4R145_9HYPH</name>
<proteinExistence type="predicted"/>
<evidence type="ECO:0000256" key="1">
    <source>
        <dbReference type="SAM" id="SignalP"/>
    </source>
</evidence>
<gene>
    <name evidence="2" type="ORF">AMC81_PE00869</name>
</gene>
<dbReference type="Proteomes" id="UP000078551">
    <property type="component" value="Plasmid pRphaN771e"/>
</dbReference>
<geneLocation type="plasmid" evidence="2 3">
    <name>pRphaN771e</name>
</geneLocation>
<feature type="signal peptide" evidence="1">
    <location>
        <begin position="1"/>
        <end position="23"/>
    </location>
</feature>
<organism evidence="2 3">
    <name type="scientific">Rhizobium phaseoli</name>
    <dbReference type="NCBI Taxonomy" id="396"/>
    <lineage>
        <taxon>Bacteria</taxon>
        <taxon>Pseudomonadati</taxon>
        <taxon>Pseudomonadota</taxon>
        <taxon>Alphaproteobacteria</taxon>
        <taxon>Hyphomicrobiales</taxon>
        <taxon>Rhizobiaceae</taxon>
        <taxon>Rhizobium/Agrobacterium group</taxon>
        <taxon>Rhizobium</taxon>
    </lineage>
</organism>
<feature type="chain" id="PRO_5047316963" evidence="1">
    <location>
        <begin position="24"/>
        <end position="74"/>
    </location>
</feature>
<reference evidence="2 3" key="1">
    <citation type="submission" date="2015-11" db="EMBL/GenBank/DDBJ databases">
        <title>The limits of bacterial species coexistence and the symbiotic plasmid transference in sympatric Rhizobium populations.</title>
        <authorList>
            <person name="Perez-Carrascal O.M."/>
            <person name="VanInsberghe D."/>
            <person name="Juarez S."/>
            <person name="Polz M.F."/>
            <person name="Vinuesa P."/>
            <person name="Gonzalez V."/>
        </authorList>
    </citation>
    <scope>NUCLEOTIDE SEQUENCE [LARGE SCALE GENOMIC DNA]</scope>
    <source>
        <strain evidence="2 3">N771</strain>
        <plasmid evidence="2 3">pRphaN771e</plasmid>
    </source>
</reference>